<accession>F0QYV9</accession>
<dbReference type="PANTHER" id="PTHR43433">
    <property type="entry name" value="HYDROLASE, ALPHA/BETA FOLD FAMILY PROTEIN"/>
    <property type="match status" value="1"/>
</dbReference>
<keyword evidence="3" id="KW-1185">Reference proteome</keyword>
<dbReference type="KEGG" id="vmo:VMUT_0023"/>
<dbReference type="PRINTS" id="PR00412">
    <property type="entry name" value="EPOXHYDRLASE"/>
</dbReference>
<proteinExistence type="predicted"/>
<dbReference type="STRING" id="985053.VMUT_0023"/>
<dbReference type="AlphaFoldDB" id="F0QYV9"/>
<evidence type="ECO:0000313" key="3">
    <source>
        <dbReference type="Proteomes" id="UP000007485"/>
    </source>
</evidence>
<keyword evidence="2" id="KW-0378">Hydrolase</keyword>
<name>F0QYV9_VULM7</name>
<dbReference type="SUPFAM" id="SSF53474">
    <property type="entry name" value="alpha/beta-Hydrolases"/>
    <property type="match status" value="1"/>
</dbReference>
<gene>
    <name evidence="2" type="ordered locus">VMUT_0023</name>
</gene>
<dbReference type="InterPro" id="IPR000073">
    <property type="entry name" value="AB_hydrolase_1"/>
</dbReference>
<dbReference type="HOGENOM" id="CLU_020336_50_1_2"/>
<dbReference type="InterPro" id="IPR050471">
    <property type="entry name" value="AB_hydrolase"/>
</dbReference>
<dbReference type="PANTHER" id="PTHR43433:SF5">
    <property type="entry name" value="AB HYDROLASE-1 DOMAIN-CONTAINING PROTEIN"/>
    <property type="match status" value="1"/>
</dbReference>
<dbReference type="InterPro" id="IPR029058">
    <property type="entry name" value="AB_hydrolase_fold"/>
</dbReference>
<evidence type="ECO:0000313" key="2">
    <source>
        <dbReference type="EMBL" id="ADY00240.1"/>
    </source>
</evidence>
<dbReference type="PRINTS" id="PR00111">
    <property type="entry name" value="ABHYDROLASE"/>
</dbReference>
<feature type="domain" description="AB hydrolase-1" evidence="1">
    <location>
        <begin position="27"/>
        <end position="256"/>
    </location>
</feature>
<protein>
    <submittedName>
        <fullName evidence="2">Alpha/beta hydrolase fold protein</fullName>
    </submittedName>
</protein>
<dbReference type="GO" id="GO:0016787">
    <property type="term" value="F:hydrolase activity"/>
    <property type="evidence" value="ECO:0007669"/>
    <property type="project" value="UniProtKB-KW"/>
</dbReference>
<organism evidence="2 3">
    <name type="scientific">Vulcanisaeta moutnovskia (strain 768-28)</name>
    <dbReference type="NCBI Taxonomy" id="985053"/>
    <lineage>
        <taxon>Archaea</taxon>
        <taxon>Thermoproteota</taxon>
        <taxon>Thermoprotei</taxon>
        <taxon>Thermoproteales</taxon>
        <taxon>Thermoproteaceae</taxon>
        <taxon>Vulcanisaeta</taxon>
    </lineage>
</organism>
<sequence>MINVKSGYVVTRDGVSIYYEVDGMGEPLVLVEGLGYANWMWIKQRSLANYVKLIIYDNRGAGLSSKPDKPYTMDDFANDLEDLLNYLSIDRAFIWGVSMGGMIAMYFTYRNPGRVKGLILGGTNFGVKSLPPSKEALEVLLKPPNPNLDRRQMLIERMRVAFSKDFFERHRDEVERIVEVRMMFEEDPKAYNNQLAAVLTFDFKDRLPNIVVPTLIVTGDEDYVVNPENSRIMNQLMPNSKLVILKGAGHLAIIERADDYNRLVLNFINDVINGTFKPSKEAMVI</sequence>
<dbReference type="Proteomes" id="UP000007485">
    <property type="component" value="Chromosome"/>
</dbReference>
<dbReference type="InterPro" id="IPR000639">
    <property type="entry name" value="Epox_hydrolase-like"/>
</dbReference>
<evidence type="ECO:0000259" key="1">
    <source>
        <dbReference type="Pfam" id="PF00561"/>
    </source>
</evidence>
<dbReference type="Gene3D" id="3.40.50.1820">
    <property type="entry name" value="alpha/beta hydrolase"/>
    <property type="match status" value="1"/>
</dbReference>
<dbReference type="eggNOG" id="arCOG01648">
    <property type="taxonomic scope" value="Archaea"/>
</dbReference>
<dbReference type="Pfam" id="PF00561">
    <property type="entry name" value="Abhydrolase_1"/>
    <property type="match status" value="1"/>
</dbReference>
<reference evidence="2 3" key="1">
    <citation type="journal article" date="2011" name="J. Bacteriol.">
        <title>Complete genome sequence of 'Vulcanisaeta moutnovskia' strain 768-28, a novel member of the hyperthermophilic crenarchaeal genus vulcanisaeta.</title>
        <authorList>
            <person name="Gumerov V.M."/>
            <person name="Mardanov A.V."/>
            <person name="Beletsky A.V."/>
            <person name="Prokofeva M.I."/>
            <person name="Bonch-Osmolovskaya E.A."/>
            <person name="Ravin N.V."/>
            <person name="Skryabin K.G."/>
        </authorList>
    </citation>
    <scope>NUCLEOTIDE SEQUENCE [LARGE SCALE GENOMIC DNA]</scope>
    <source>
        <strain evidence="2 3">768-28</strain>
    </source>
</reference>
<dbReference type="EMBL" id="CP002529">
    <property type="protein sequence ID" value="ADY00240.1"/>
    <property type="molecule type" value="Genomic_DNA"/>
</dbReference>